<evidence type="ECO:0000256" key="2">
    <source>
        <dbReference type="ARBA" id="ARBA00008821"/>
    </source>
</evidence>
<evidence type="ECO:0000313" key="9">
    <source>
        <dbReference type="Proteomes" id="UP000283509"/>
    </source>
</evidence>
<keyword evidence="3 7" id="KW-0812">Transmembrane</keyword>
<evidence type="ECO:0000256" key="5">
    <source>
        <dbReference type="ARBA" id="ARBA00023136"/>
    </source>
</evidence>
<accession>A0A423SID7</accession>
<dbReference type="AlphaFoldDB" id="A0A423SID7"/>
<dbReference type="Pfam" id="PF00860">
    <property type="entry name" value="Xan_ur_permease"/>
    <property type="match status" value="1"/>
</dbReference>
<evidence type="ECO:0000256" key="1">
    <source>
        <dbReference type="ARBA" id="ARBA00004141"/>
    </source>
</evidence>
<evidence type="ECO:0000313" key="8">
    <source>
        <dbReference type="EMBL" id="ROT63924.1"/>
    </source>
</evidence>
<reference evidence="8 9" key="1">
    <citation type="submission" date="2018-04" db="EMBL/GenBank/DDBJ databases">
        <authorList>
            <person name="Zhang X."/>
            <person name="Yuan J."/>
            <person name="Li F."/>
            <person name="Xiang J."/>
        </authorList>
    </citation>
    <scope>NUCLEOTIDE SEQUENCE [LARGE SCALE GENOMIC DNA]</scope>
    <source>
        <tissue evidence="8">Muscle</tissue>
    </source>
</reference>
<evidence type="ECO:0000256" key="7">
    <source>
        <dbReference type="SAM" id="Phobius"/>
    </source>
</evidence>
<dbReference type="OrthoDB" id="1641903at2759"/>
<organism evidence="8 9">
    <name type="scientific">Penaeus vannamei</name>
    <name type="common">Whiteleg shrimp</name>
    <name type="synonym">Litopenaeus vannamei</name>
    <dbReference type="NCBI Taxonomy" id="6689"/>
    <lineage>
        <taxon>Eukaryota</taxon>
        <taxon>Metazoa</taxon>
        <taxon>Ecdysozoa</taxon>
        <taxon>Arthropoda</taxon>
        <taxon>Crustacea</taxon>
        <taxon>Multicrustacea</taxon>
        <taxon>Malacostraca</taxon>
        <taxon>Eumalacostraca</taxon>
        <taxon>Eucarida</taxon>
        <taxon>Decapoda</taxon>
        <taxon>Dendrobranchiata</taxon>
        <taxon>Penaeoidea</taxon>
        <taxon>Penaeidae</taxon>
        <taxon>Penaeus</taxon>
    </lineage>
</organism>
<proteinExistence type="inferred from homology"/>
<keyword evidence="4 7" id="KW-1133">Transmembrane helix</keyword>
<evidence type="ECO:0000256" key="4">
    <source>
        <dbReference type="ARBA" id="ARBA00022989"/>
    </source>
</evidence>
<dbReference type="EMBL" id="QCYY01003355">
    <property type="protein sequence ID" value="ROT63924.1"/>
    <property type="molecule type" value="Genomic_DNA"/>
</dbReference>
<name>A0A423SID7_PENVA</name>
<evidence type="ECO:0008006" key="10">
    <source>
        <dbReference type="Google" id="ProtNLM"/>
    </source>
</evidence>
<evidence type="ECO:0000256" key="6">
    <source>
        <dbReference type="SAM" id="MobiDB-lite"/>
    </source>
</evidence>
<dbReference type="InterPro" id="IPR006043">
    <property type="entry name" value="NCS2"/>
</dbReference>
<comment type="similarity">
    <text evidence="2">Belongs to the nucleobase:cation symporter-2 (NCS2) (TC 2.A.40) family.</text>
</comment>
<sequence>MTTTTEDDTARPPLLQHEESAATPTQETVESDLLYTVEDVPPWYMSIFFGFQHYLTMAGGTVAIPIIIASFICLPENHPARGTLVSTVFFHSGIVTLLQTTFGIRLPIIQGGDFAYVVPTIALLTTVYEPCDALPVANMTAVDREEAWKVRLRDIQGSIAVASVFQILLGFTGAIGFLLTWITPLAIVPTVSLVGLSLFDVAAAQAAQHWGISSPIPLTQSLSPQRHHTNTIPKLSKHHHHLVPIPHFYLPPLLPPFRRTMALMIIFSQYLRDVRLPFPWYQKGGGVQVVWFQLFKCCEELP</sequence>
<comment type="subcellular location">
    <subcellularLocation>
        <location evidence="1">Membrane</location>
        <topology evidence="1">Multi-pass membrane protein</topology>
    </subcellularLocation>
</comment>
<protein>
    <recommendedName>
        <fullName evidence="10">Solute carrier family 23 member 2</fullName>
    </recommendedName>
</protein>
<feature type="transmembrane region" description="Helical" evidence="7">
    <location>
        <begin position="51"/>
        <end position="74"/>
    </location>
</feature>
<dbReference type="GO" id="GO:0022857">
    <property type="term" value="F:transmembrane transporter activity"/>
    <property type="evidence" value="ECO:0007669"/>
    <property type="project" value="InterPro"/>
</dbReference>
<keyword evidence="5 7" id="KW-0472">Membrane</keyword>
<keyword evidence="9" id="KW-1185">Reference proteome</keyword>
<feature type="region of interest" description="Disordered" evidence="6">
    <location>
        <begin position="1"/>
        <end position="28"/>
    </location>
</feature>
<evidence type="ECO:0000256" key="3">
    <source>
        <dbReference type="ARBA" id="ARBA00022692"/>
    </source>
</evidence>
<dbReference type="Proteomes" id="UP000283509">
    <property type="component" value="Unassembled WGS sequence"/>
</dbReference>
<comment type="caution">
    <text evidence="8">The sequence shown here is derived from an EMBL/GenBank/DDBJ whole genome shotgun (WGS) entry which is preliminary data.</text>
</comment>
<dbReference type="STRING" id="6689.A0A423SID7"/>
<feature type="transmembrane region" description="Helical" evidence="7">
    <location>
        <begin position="159"/>
        <end position="179"/>
    </location>
</feature>
<gene>
    <name evidence="8" type="ORF">C7M84_018156</name>
</gene>
<dbReference type="PANTHER" id="PTHR11119">
    <property type="entry name" value="XANTHINE-URACIL / VITAMIN C PERMEASE FAMILY MEMBER"/>
    <property type="match status" value="1"/>
</dbReference>
<dbReference type="GO" id="GO:0016020">
    <property type="term" value="C:membrane"/>
    <property type="evidence" value="ECO:0007669"/>
    <property type="project" value="UniProtKB-SubCell"/>
</dbReference>
<reference evidence="8 9" key="2">
    <citation type="submission" date="2019-01" db="EMBL/GenBank/DDBJ databases">
        <title>The decoding of complex shrimp genome reveals the adaptation for benthos swimmer, frequently molting mechanism and breeding impact on genome.</title>
        <authorList>
            <person name="Sun Y."/>
            <person name="Gao Y."/>
            <person name="Yu Y."/>
        </authorList>
    </citation>
    <scope>NUCLEOTIDE SEQUENCE [LARGE SCALE GENOMIC DNA]</scope>
    <source>
        <tissue evidence="8">Muscle</tissue>
    </source>
</reference>